<dbReference type="SUPFAM" id="SSF111283">
    <property type="entry name" value="Putative modulator of DNA gyrase, PmbA/TldD"/>
    <property type="match status" value="1"/>
</dbReference>
<dbReference type="InterPro" id="IPR002510">
    <property type="entry name" value="Metalloprtase-TldD/E_N"/>
</dbReference>
<evidence type="ECO:0000259" key="6">
    <source>
        <dbReference type="Pfam" id="PF19289"/>
    </source>
</evidence>
<comment type="similarity">
    <text evidence="1">Belongs to the peptidase U62 family.</text>
</comment>
<dbReference type="Proteomes" id="UP000630660">
    <property type="component" value="Unassembled WGS sequence"/>
</dbReference>
<reference evidence="8" key="1">
    <citation type="submission" date="2019-11" db="EMBL/GenBank/DDBJ databases">
        <title>Microbial mats filling the niche in hypersaline microbial mats.</title>
        <authorList>
            <person name="Wong H.L."/>
            <person name="Macleod F.I."/>
            <person name="White R.A. III"/>
            <person name="Burns B.P."/>
        </authorList>
    </citation>
    <scope>NUCLEOTIDE SEQUENCE</scope>
    <source>
        <strain evidence="8">Bin_327</strain>
    </source>
</reference>
<dbReference type="Pfam" id="PF19289">
    <property type="entry name" value="PmbA_TldD_3rd"/>
    <property type="match status" value="1"/>
</dbReference>
<accession>A0A9D5QCQ5</accession>
<evidence type="ECO:0000259" key="5">
    <source>
        <dbReference type="Pfam" id="PF01523"/>
    </source>
</evidence>
<evidence type="ECO:0000256" key="3">
    <source>
        <dbReference type="ARBA" id="ARBA00022801"/>
    </source>
</evidence>
<dbReference type="EMBL" id="WJKJ01000209">
    <property type="protein sequence ID" value="MBD3364814.1"/>
    <property type="molecule type" value="Genomic_DNA"/>
</dbReference>
<organism evidence="8 9">
    <name type="scientific">candidate division WOR-3 bacterium</name>
    <dbReference type="NCBI Taxonomy" id="2052148"/>
    <lineage>
        <taxon>Bacteria</taxon>
        <taxon>Bacteria division WOR-3</taxon>
    </lineage>
</organism>
<feature type="domain" description="Metalloprotease TldD/E N-terminal" evidence="5">
    <location>
        <begin position="20"/>
        <end position="84"/>
    </location>
</feature>
<evidence type="ECO:0000256" key="2">
    <source>
        <dbReference type="ARBA" id="ARBA00022670"/>
    </source>
</evidence>
<dbReference type="Pfam" id="PF19290">
    <property type="entry name" value="PmbA_TldD_2nd"/>
    <property type="match status" value="1"/>
</dbReference>
<keyword evidence="2" id="KW-0645">Protease</keyword>
<dbReference type="Gene3D" id="3.30.2290.10">
    <property type="entry name" value="PmbA/TldD superfamily"/>
    <property type="match status" value="1"/>
</dbReference>
<keyword evidence="4" id="KW-0482">Metalloprotease</keyword>
<dbReference type="InterPro" id="IPR035068">
    <property type="entry name" value="TldD/PmbA_N"/>
</dbReference>
<dbReference type="Pfam" id="PF01523">
    <property type="entry name" value="PmbA_TldD_1st"/>
    <property type="match status" value="1"/>
</dbReference>
<proteinExistence type="inferred from homology"/>
<comment type="caution">
    <text evidence="8">The sequence shown here is derived from an EMBL/GenBank/DDBJ whole genome shotgun (WGS) entry which is preliminary data.</text>
</comment>
<dbReference type="PANTHER" id="PTHR30624:SF10">
    <property type="entry name" value="CONSERVED PROTEIN"/>
    <property type="match status" value="1"/>
</dbReference>
<gene>
    <name evidence="8" type="ORF">GF359_06320</name>
</gene>
<dbReference type="GO" id="GO:0006508">
    <property type="term" value="P:proteolysis"/>
    <property type="evidence" value="ECO:0007669"/>
    <property type="project" value="UniProtKB-KW"/>
</dbReference>
<name>A0A9D5QCQ5_UNCW3</name>
<evidence type="ECO:0000313" key="8">
    <source>
        <dbReference type="EMBL" id="MBD3364814.1"/>
    </source>
</evidence>
<feature type="domain" description="Metalloprotease TldD/E C-terminal" evidence="6">
    <location>
        <begin position="231"/>
        <end position="478"/>
    </location>
</feature>
<protein>
    <submittedName>
        <fullName evidence="8">TldD/PmbA family protein</fullName>
    </submittedName>
</protein>
<evidence type="ECO:0000256" key="4">
    <source>
        <dbReference type="ARBA" id="ARBA00023049"/>
    </source>
</evidence>
<sequence>MKDLAQRAVDTAKHAGADYADARVLRVRNQQIQVLDLSPKSIGDRTDAGIGIRVLKDGAWGFASISRVDKRSAEKVAREAVAVAKASSLTAKNNKVKLAQEPPHIDRFETEVEIDPFSVPIDDKLGLLLRINESILRGKDIVKAIAVCRSKHRHQFFISTEGSEIETLITTVDATYTAVAVKGNDSQTRTFMDFPKNAGWEHINSLRLAENAERIADQARAKLSAEFPAEGKKDLILDPFHMSLTIHESVGHATELDRVLGYEANFAGTSFVTLDKKKDKFRYGSDIVNLVADNTLKGGLSSTGYDDEGVQCQKWDIVRKGIFQNYSSTREVAPLAGYKRSFGSGRADSYASLPINRIPNLSLMPGRRSASPDDLIADIKDGIWIEGRGSWSIDQRRLNFQFGGDLFYRIKNGKKTGMLRDVIYQSITPQFWGSVDGLTSKKYWIPCGIMNCGKGEPMQIAQMTHGSPWVRVRKVQVNRGKK</sequence>
<evidence type="ECO:0000259" key="7">
    <source>
        <dbReference type="Pfam" id="PF19290"/>
    </source>
</evidence>
<keyword evidence="3" id="KW-0378">Hydrolase</keyword>
<dbReference type="AlphaFoldDB" id="A0A9D5QCQ5"/>
<dbReference type="GO" id="GO:0008237">
    <property type="term" value="F:metallopeptidase activity"/>
    <property type="evidence" value="ECO:0007669"/>
    <property type="project" value="UniProtKB-KW"/>
</dbReference>
<dbReference type="InterPro" id="IPR045569">
    <property type="entry name" value="Metalloprtase-TldD/E_C"/>
</dbReference>
<dbReference type="FunFam" id="3.30.2290.10:FF:000003">
    <property type="entry name" value="Zinc-dependent protease, TldD/PmbA family"/>
    <property type="match status" value="1"/>
</dbReference>
<feature type="domain" description="Metalloprotease TldD/E central" evidence="7">
    <location>
        <begin position="115"/>
        <end position="223"/>
    </location>
</feature>
<dbReference type="InterPro" id="IPR051463">
    <property type="entry name" value="Peptidase_U62_metallo"/>
</dbReference>
<dbReference type="GO" id="GO:0005829">
    <property type="term" value="C:cytosol"/>
    <property type="evidence" value="ECO:0007669"/>
    <property type="project" value="TreeGrafter"/>
</dbReference>
<dbReference type="InterPro" id="IPR036059">
    <property type="entry name" value="TldD/PmbA_sf"/>
</dbReference>
<evidence type="ECO:0000313" key="9">
    <source>
        <dbReference type="Proteomes" id="UP000630660"/>
    </source>
</evidence>
<evidence type="ECO:0000256" key="1">
    <source>
        <dbReference type="ARBA" id="ARBA00005836"/>
    </source>
</evidence>
<dbReference type="PANTHER" id="PTHR30624">
    <property type="entry name" value="UNCHARACTERIZED PROTEIN TLDD AND PMBA"/>
    <property type="match status" value="1"/>
</dbReference>
<dbReference type="InterPro" id="IPR045570">
    <property type="entry name" value="Metalloprtase-TldD/E_cen_dom"/>
</dbReference>